<proteinExistence type="predicted"/>
<dbReference type="AlphaFoldDB" id="A0A0F9VUJ5"/>
<name>A0A0F9VUJ5_9ZZZZ</name>
<evidence type="ECO:0000256" key="1">
    <source>
        <dbReference type="SAM" id="MobiDB-lite"/>
    </source>
</evidence>
<accession>A0A0F9VUJ5</accession>
<protein>
    <submittedName>
        <fullName evidence="2">Uncharacterized protein</fullName>
    </submittedName>
</protein>
<organism evidence="2">
    <name type="scientific">marine sediment metagenome</name>
    <dbReference type="NCBI Taxonomy" id="412755"/>
    <lineage>
        <taxon>unclassified sequences</taxon>
        <taxon>metagenomes</taxon>
        <taxon>ecological metagenomes</taxon>
    </lineage>
</organism>
<reference evidence="2" key="1">
    <citation type="journal article" date="2015" name="Nature">
        <title>Complex archaea that bridge the gap between prokaryotes and eukaryotes.</title>
        <authorList>
            <person name="Spang A."/>
            <person name="Saw J.H."/>
            <person name="Jorgensen S.L."/>
            <person name="Zaremba-Niedzwiedzka K."/>
            <person name="Martijn J."/>
            <person name="Lind A.E."/>
            <person name="van Eijk R."/>
            <person name="Schleper C."/>
            <person name="Guy L."/>
            <person name="Ettema T.J."/>
        </authorList>
    </citation>
    <scope>NUCLEOTIDE SEQUENCE</scope>
</reference>
<gene>
    <name evidence="2" type="ORF">LCGC14_0095400</name>
</gene>
<feature type="region of interest" description="Disordered" evidence="1">
    <location>
        <begin position="45"/>
        <end position="94"/>
    </location>
</feature>
<sequence length="277" mass="30441">MTLTSLPSWLPVIRLTWPVGLLARPQADKSSVRCPNRSNWCARLPIGPLPPPATRRHQSDISSGTGTLGETDAPTTCVRGPRIHDRSRRMPRGFAPNYSVMTATRRPANEQAETQPHTGDDCIQIHSLPPAVCRDLSAAQGSCDGLRLRPALLGDRRLAQRIAAGERTTWEYARFCRRRAVADSDGVFCVGRPDPFAYRRPVHCRQCGEIFETDALVDNPAAAVCVLAERWGDPQVAEPAEWLACCPSCAAHESFTPTVVCEACGDFPCTCREHDEL</sequence>
<comment type="caution">
    <text evidence="2">The sequence shown here is derived from an EMBL/GenBank/DDBJ whole genome shotgun (WGS) entry which is preliminary data.</text>
</comment>
<evidence type="ECO:0000313" key="2">
    <source>
        <dbReference type="EMBL" id="KKO03613.1"/>
    </source>
</evidence>
<dbReference type="EMBL" id="LAZR01000026">
    <property type="protein sequence ID" value="KKO03613.1"/>
    <property type="molecule type" value="Genomic_DNA"/>
</dbReference>